<protein>
    <submittedName>
        <fullName evidence="2">Uncharacterized protein</fullName>
    </submittedName>
</protein>
<feature type="region of interest" description="Disordered" evidence="1">
    <location>
        <begin position="21"/>
        <end position="61"/>
    </location>
</feature>
<dbReference type="Proteomes" id="UP000479000">
    <property type="component" value="Unassembled WGS sequence"/>
</dbReference>
<gene>
    <name evidence="2" type="ORF">NTEN_LOCUS17269</name>
</gene>
<evidence type="ECO:0000313" key="2">
    <source>
        <dbReference type="EMBL" id="CAB0012546.1"/>
    </source>
</evidence>
<reference evidence="2 3" key="1">
    <citation type="submission" date="2020-02" db="EMBL/GenBank/DDBJ databases">
        <authorList>
            <person name="Ferguson B K."/>
        </authorList>
    </citation>
    <scope>NUCLEOTIDE SEQUENCE [LARGE SCALE GENOMIC DNA]</scope>
</reference>
<proteinExistence type="predicted"/>
<sequence length="61" mass="6952">MEKHTFENRIFDDRRFEPSVGVASRGDRVSDRLSAARTGTTDPPRRLRAARRHRSGDADPT</sequence>
<keyword evidence="3" id="KW-1185">Reference proteome</keyword>
<dbReference type="EMBL" id="CADCXU010025527">
    <property type="protein sequence ID" value="CAB0012546.1"/>
    <property type="molecule type" value="Genomic_DNA"/>
</dbReference>
<accession>A0A6H5H838</accession>
<evidence type="ECO:0000313" key="3">
    <source>
        <dbReference type="Proteomes" id="UP000479000"/>
    </source>
</evidence>
<organism evidence="2 3">
    <name type="scientific">Nesidiocoris tenuis</name>
    <dbReference type="NCBI Taxonomy" id="355587"/>
    <lineage>
        <taxon>Eukaryota</taxon>
        <taxon>Metazoa</taxon>
        <taxon>Ecdysozoa</taxon>
        <taxon>Arthropoda</taxon>
        <taxon>Hexapoda</taxon>
        <taxon>Insecta</taxon>
        <taxon>Pterygota</taxon>
        <taxon>Neoptera</taxon>
        <taxon>Paraneoptera</taxon>
        <taxon>Hemiptera</taxon>
        <taxon>Heteroptera</taxon>
        <taxon>Panheteroptera</taxon>
        <taxon>Cimicomorpha</taxon>
        <taxon>Miridae</taxon>
        <taxon>Dicyphina</taxon>
        <taxon>Nesidiocoris</taxon>
    </lineage>
</organism>
<name>A0A6H5H838_9HEMI</name>
<dbReference type="AlphaFoldDB" id="A0A6H5H838"/>
<evidence type="ECO:0000256" key="1">
    <source>
        <dbReference type="SAM" id="MobiDB-lite"/>
    </source>
</evidence>